<keyword evidence="3" id="KW-1185">Reference proteome</keyword>
<comment type="caution">
    <text evidence="2">The sequence shown here is derived from an EMBL/GenBank/DDBJ whole genome shotgun (WGS) entry which is preliminary data.</text>
</comment>
<dbReference type="Pfam" id="PF11399">
    <property type="entry name" value="DUF3192"/>
    <property type="match status" value="1"/>
</dbReference>
<evidence type="ECO:0000256" key="1">
    <source>
        <dbReference type="ARBA" id="ARBA00022729"/>
    </source>
</evidence>
<reference evidence="2" key="1">
    <citation type="journal article" date="2014" name="Int. J. Syst. Evol. Microbiol.">
        <title>Complete genome sequence of Corynebacterium casei LMG S-19264T (=DSM 44701T), isolated from a smear-ripened cheese.</title>
        <authorList>
            <consortium name="US DOE Joint Genome Institute (JGI-PGF)"/>
            <person name="Walter F."/>
            <person name="Albersmeier A."/>
            <person name="Kalinowski J."/>
            <person name="Ruckert C."/>
        </authorList>
    </citation>
    <scope>NUCLEOTIDE SEQUENCE</scope>
    <source>
        <strain evidence="2">CGMCC 1.7086</strain>
    </source>
</reference>
<evidence type="ECO:0000313" key="2">
    <source>
        <dbReference type="EMBL" id="GGO72048.1"/>
    </source>
</evidence>
<keyword evidence="1" id="KW-0732">Signal</keyword>
<dbReference type="InterPro" id="IPR021534">
    <property type="entry name" value="DUF3192"/>
</dbReference>
<evidence type="ECO:0000313" key="3">
    <source>
        <dbReference type="Proteomes" id="UP000606935"/>
    </source>
</evidence>
<accession>A0A918DMC4</accession>
<dbReference type="RefSeq" id="WP_188696739.1">
    <property type="nucleotide sequence ID" value="NZ_BMLS01000005.1"/>
</dbReference>
<name>A0A918DMC4_9ALTE</name>
<dbReference type="Proteomes" id="UP000606935">
    <property type="component" value="Unassembled WGS sequence"/>
</dbReference>
<dbReference type="AlphaFoldDB" id="A0A918DMC4"/>
<dbReference type="PROSITE" id="PS51257">
    <property type="entry name" value="PROKAR_LIPOPROTEIN"/>
    <property type="match status" value="1"/>
</dbReference>
<proteinExistence type="predicted"/>
<dbReference type="Gene3D" id="3.30.1450.10">
    <property type="match status" value="1"/>
</dbReference>
<protein>
    <recommendedName>
        <fullName evidence="4">DUF3192 domain-containing protein</fullName>
    </recommendedName>
</protein>
<evidence type="ECO:0008006" key="4">
    <source>
        <dbReference type="Google" id="ProtNLM"/>
    </source>
</evidence>
<organism evidence="2 3">
    <name type="scientific">Bowmanella pacifica</name>
    <dbReference type="NCBI Taxonomy" id="502051"/>
    <lineage>
        <taxon>Bacteria</taxon>
        <taxon>Pseudomonadati</taxon>
        <taxon>Pseudomonadota</taxon>
        <taxon>Gammaproteobacteria</taxon>
        <taxon>Alteromonadales</taxon>
        <taxon>Alteromonadaceae</taxon>
        <taxon>Bowmanella</taxon>
    </lineage>
</organism>
<reference evidence="2" key="2">
    <citation type="submission" date="2020-09" db="EMBL/GenBank/DDBJ databases">
        <authorList>
            <person name="Sun Q."/>
            <person name="Zhou Y."/>
        </authorList>
    </citation>
    <scope>NUCLEOTIDE SEQUENCE</scope>
    <source>
        <strain evidence="2">CGMCC 1.7086</strain>
    </source>
</reference>
<sequence length="119" mass="13430">MNKPFAIAVLSLSLMGLSGCIISVKPDQHGQADWQQREEHNRKTIASLAPGMSMEEVTARLGVPDFSELYKQDQQDIQVLFYRTHRHHGDGTTSKDECTPLVFKQAQLVGWGETAYQQR</sequence>
<dbReference type="EMBL" id="BMLS01000005">
    <property type="protein sequence ID" value="GGO72048.1"/>
    <property type="molecule type" value="Genomic_DNA"/>
</dbReference>
<gene>
    <name evidence="2" type="ORF">GCM10010982_29250</name>
</gene>
<dbReference type="InterPro" id="IPR037873">
    <property type="entry name" value="BamE-like"/>
</dbReference>